<name>A0A183JA44_9BILA</name>
<protein>
    <submittedName>
        <fullName evidence="4">NEMO domain-containing protein</fullName>
    </submittedName>
</protein>
<evidence type="ECO:0000256" key="1">
    <source>
        <dbReference type="SAM" id="Coils"/>
    </source>
</evidence>
<reference evidence="2 3" key="2">
    <citation type="submission" date="2018-11" db="EMBL/GenBank/DDBJ databases">
        <authorList>
            <consortium name="Pathogen Informatics"/>
        </authorList>
    </citation>
    <scope>NUCLEOTIDE SEQUENCE [LARGE SCALE GENOMIC DNA]</scope>
</reference>
<evidence type="ECO:0000313" key="2">
    <source>
        <dbReference type="EMBL" id="VDP51482.1"/>
    </source>
</evidence>
<feature type="coiled-coil region" evidence="1">
    <location>
        <begin position="120"/>
        <end position="186"/>
    </location>
</feature>
<keyword evidence="3" id="KW-1185">Reference proteome</keyword>
<dbReference type="AlphaFoldDB" id="A0A183JA44"/>
<sequence>MVHLYHPYGEEVAFREGFDGVVEPDTPSTSNYCESLNFQELYQLRQYITEANTRQQVIESKLVAMQTLVSKTQQASENCWQALIDEDRLLSKIEILESQLSIYTKVIASGCSEQPANLSEDELRMQIKQLFDEKEKYETTAKESLRRVLQEKLEAVQRLADVERCLESTEEECTKLKKHFESTQRELTSASQQHTRSLQRIEELEKCLQVI</sequence>
<keyword evidence="1" id="KW-0175">Coiled coil</keyword>
<proteinExistence type="predicted"/>
<accession>A0A183JA44</accession>
<organism evidence="4">
    <name type="scientific">Soboliphyme baturini</name>
    <dbReference type="NCBI Taxonomy" id="241478"/>
    <lineage>
        <taxon>Eukaryota</taxon>
        <taxon>Metazoa</taxon>
        <taxon>Ecdysozoa</taxon>
        <taxon>Nematoda</taxon>
        <taxon>Enoplea</taxon>
        <taxon>Dorylaimia</taxon>
        <taxon>Dioctophymatida</taxon>
        <taxon>Dioctophymatoidea</taxon>
        <taxon>Soboliphymatidae</taxon>
        <taxon>Soboliphyme</taxon>
    </lineage>
</organism>
<dbReference type="InterPro" id="IPR051176">
    <property type="entry name" value="Cent_Immune-Sig_Mod"/>
</dbReference>
<dbReference type="OrthoDB" id="687730at2759"/>
<evidence type="ECO:0000313" key="4">
    <source>
        <dbReference type="WBParaSite" id="SBAD_0001315201-mRNA-1"/>
    </source>
</evidence>
<dbReference type="CDD" id="cd21911">
    <property type="entry name" value="CC1_SLMAP"/>
    <property type="match status" value="1"/>
</dbReference>
<gene>
    <name evidence="2" type="ORF">SBAD_LOCUS12742</name>
</gene>
<dbReference type="PANTHER" id="PTHR15715:SF37">
    <property type="entry name" value="LD47843P"/>
    <property type="match status" value="1"/>
</dbReference>
<dbReference type="Proteomes" id="UP000270296">
    <property type="component" value="Unassembled WGS sequence"/>
</dbReference>
<evidence type="ECO:0000313" key="3">
    <source>
        <dbReference type="Proteomes" id="UP000270296"/>
    </source>
</evidence>
<dbReference type="WBParaSite" id="SBAD_0001315201-mRNA-1">
    <property type="protein sequence ID" value="SBAD_0001315201-mRNA-1"/>
    <property type="gene ID" value="SBAD_0001315201"/>
</dbReference>
<reference evidence="4" key="1">
    <citation type="submission" date="2016-06" db="UniProtKB">
        <authorList>
            <consortium name="WormBaseParasite"/>
        </authorList>
    </citation>
    <scope>IDENTIFICATION</scope>
</reference>
<dbReference type="EMBL" id="UZAM01018663">
    <property type="protein sequence ID" value="VDP51482.1"/>
    <property type="molecule type" value="Genomic_DNA"/>
</dbReference>
<dbReference type="PANTHER" id="PTHR15715">
    <property type="entry name" value="CENTROSOMAL PROTEIN OF 170 KDA"/>
    <property type="match status" value="1"/>
</dbReference>